<dbReference type="RefSeq" id="WP_281882420.1">
    <property type="nucleotide sequence ID" value="NZ_BSDP01000001.1"/>
</dbReference>
<accession>A0A9W6CVF7</accession>
<dbReference type="Gene3D" id="1.20.120.20">
    <property type="entry name" value="Apolipoprotein"/>
    <property type="match status" value="1"/>
</dbReference>
<reference evidence="1" key="1">
    <citation type="submission" date="2022-12" db="EMBL/GenBank/DDBJ databases">
        <title>Reference genome sequencing for broad-spectrum identification of bacterial and archaeal isolates by mass spectrometry.</title>
        <authorList>
            <person name="Sekiguchi Y."/>
            <person name="Tourlousse D.M."/>
        </authorList>
    </citation>
    <scope>NUCLEOTIDE SEQUENCE</scope>
    <source>
        <strain evidence="1">14</strain>
    </source>
</reference>
<dbReference type="EMBL" id="BSDP01000001">
    <property type="protein sequence ID" value="GLI26420.1"/>
    <property type="molecule type" value="Genomic_DNA"/>
</dbReference>
<name>A0A9W6CVF7_9MICO</name>
<organism evidence="1 2">
    <name type="scientific">Agromyces rhizosphaerae</name>
    <dbReference type="NCBI Taxonomy" id="88374"/>
    <lineage>
        <taxon>Bacteria</taxon>
        <taxon>Bacillati</taxon>
        <taxon>Actinomycetota</taxon>
        <taxon>Actinomycetes</taxon>
        <taxon>Micrococcales</taxon>
        <taxon>Microbacteriaceae</taxon>
        <taxon>Agromyces</taxon>
    </lineage>
</organism>
<proteinExistence type="predicted"/>
<dbReference type="AlphaFoldDB" id="A0A9W6CVF7"/>
<evidence type="ECO:0008006" key="3">
    <source>
        <dbReference type="Google" id="ProtNLM"/>
    </source>
</evidence>
<dbReference type="PANTHER" id="PTHR47372:SF11">
    <property type="entry name" value="RE19971P"/>
    <property type="match status" value="1"/>
</dbReference>
<sequence>MGWGPLGDFVEAAGDLVDDAVDLGEDLVDAAGDVVDDIGDFLDDVGDELGDVIDAIGDLAEDAIDALEEQLGDAWDQAERWVEDAGDAIESAWESTAGAVEDAWNEIGELVDDIADAAEGIASSAWDAIEGAAEAAWEAFTDAIDAAWDAAVAATMTVADWAVQAYEESLEVIASTIEWLGELGESAWEYIVKLGGCLGGLVIYRLAKAGNVLANFGRTARLLPSEFVRDMAPIFGGTSFAGVWYIDDASLSSNWYQKGTPVDGMTFAGATIAGVTLNNVVYVRDPWEVVEDIARKLMAHELVHVVQYRRLKTEAAFACAYGIGYAEAGFDYRGNPFEVEAYDFADANEQEIVG</sequence>
<evidence type="ECO:0000313" key="2">
    <source>
        <dbReference type="Proteomes" id="UP001144396"/>
    </source>
</evidence>
<comment type="caution">
    <text evidence="1">The sequence shown here is derived from an EMBL/GenBank/DDBJ whole genome shotgun (WGS) entry which is preliminary data.</text>
</comment>
<gene>
    <name evidence="1" type="ORF">ARHIZOSPH14_06620</name>
</gene>
<keyword evidence="2" id="KW-1185">Reference proteome</keyword>
<evidence type="ECO:0000313" key="1">
    <source>
        <dbReference type="EMBL" id="GLI26420.1"/>
    </source>
</evidence>
<dbReference type="PANTHER" id="PTHR47372">
    <property type="entry name" value="DAUER UP-REGULATED-RELATED"/>
    <property type="match status" value="1"/>
</dbReference>
<protein>
    <recommendedName>
        <fullName evidence="3">DUF4157 domain-containing protein</fullName>
    </recommendedName>
</protein>
<dbReference type="Proteomes" id="UP001144396">
    <property type="component" value="Unassembled WGS sequence"/>
</dbReference>